<name>A0A941APJ3_9BACI</name>
<comment type="caution">
    <text evidence="1">The sequence shown here is derived from an EMBL/GenBank/DDBJ whole genome shotgun (WGS) entry which is preliminary data.</text>
</comment>
<proteinExistence type="predicted"/>
<dbReference type="InterPro" id="IPR043519">
    <property type="entry name" value="NT_sf"/>
</dbReference>
<evidence type="ECO:0000313" key="1">
    <source>
        <dbReference type="EMBL" id="MBP3951552.1"/>
    </source>
</evidence>
<dbReference type="EMBL" id="JAGKSQ010000004">
    <property type="protein sequence ID" value="MBP3951552.1"/>
    <property type="molecule type" value="Genomic_DNA"/>
</dbReference>
<gene>
    <name evidence="1" type="ORF">J7W16_10430</name>
</gene>
<reference evidence="1" key="1">
    <citation type="submission" date="2021-03" db="EMBL/GenBank/DDBJ databases">
        <title>Bacillus suaedae sp. nov., isolated from Suaeda aralocaspica.</title>
        <authorList>
            <person name="Lei R.F.R."/>
        </authorList>
    </citation>
    <scope>NUCLEOTIDE SEQUENCE</scope>
    <source>
        <strain evidence="1">YZJH907-2</strain>
    </source>
</reference>
<protein>
    <submittedName>
        <fullName evidence="1">GrpB family protein</fullName>
    </submittedName>
</protein>
<dbReference type="InterPro" id="IPR007344">
    <property type="entry name" value="GrpB/CoaE"/>
</dbReference>
<dbReference type="RefSeq" id="WP_210597258.1">
    <property type="nucleotide sequence ID" value="NZ_JAGKSQ010000004.1"/>
</dbReference>
<dbReference type="PANTHER" id="PTHR34822">
    <property type="entry name" value="GRPB DOMAIN PROTEIN (AFU_ORTHOLOGUE AFUA_1G01530)"/>
    <property type="match status" value="1"/>
</dbReference>
<dbReference type="PANTHER" id="PTHR34822:SF1">
    <property type="entry name" value="GRPB FAMILY PROTEIN"/>
    <property type="match status" value="1"/>
</dbReference>
<keyword evidence="2" id="KW-1185">Reference proteome</keyword>
<dbReference type="Pfam" id="PF04229">
    <property type="entry name" value="GrpB"/>
    <property type="match status" value="1"/>
</dbReference>
<organism evidence="1 2">
    <name type="scientific">Halalkalibacter suaedae</name>
    <dbReference type="NCBI Taxonomy" id="2822140"/>
    <lineage>
        <taxon>Bacteria</taxon>
        <taxon>Bacillati</taxon>
        <taxon>Bacillota</taxon>
        <taxon>Bacilli</taxon>
        <taxon>Bacillales</taxon>
        <taxon>Bacillaceae</taxon>
        <taxon>Halalkalibacter</taxon>
    </lineage>
</organism>
<dbReference type="Proteomes" id="UP000678228">
    <property type="component" value="Unassembled WGS sequence"/>
</dbReference>
<sequence>MMNPEIYLSEPNPQWQNQFAYQKKRIINAIGKEIIGIEHIGSTSIPRLMAKPIIDLMFGIKDVDDVAKLIAPLAEFEYVPKLELVGRYFFRKGESKYAFDRSIYTLKKEPFIKEIIEKAKNVLS</sequence>
<dbReference type="AlphaFoldDB" id="A0A941APJ3"/>
<evidence type="ECO:0000313" key="2">
    <source>
        <dbReference type="Proteomes" id="UP000678228"/>
    </source>
</evidence>
<dbReference type="SUPFAM" id="SSF81301">
    <property type="entry name" value="Nucleotidyltransferase"/>
    <property type="match status" value="1"/>
</dbReference>
<accession>A0A941APJ3</accession>
<dbReference type="Gene3D" id="3.30.460.10">
    <property type="entry name" value="Beta Polymerase, domain 2"/>
    <property type="match status" value="1"/>
</dbReference>